<accession>A0A428QRW9</accession>
<dbReference type="AlphaFoldDB" id="A0A428QRW9"/>
<evidence type="ECO:0000256" key="1">
    <source>
        <dbReference type="SAM" id="MobiDB-lite"/>
    </source>
</evidence>
<sequence>MSALSDLSGTENAAVSLKPKQLGPGGRIYQDFAVDPKPGDWETLETWTMRFYLFDAHHFKRRTGLDVDPADNVERQYQVDDFVEDRFPSFRGRPAQVSMPSIAQLYRQFKREEQRGARNQNNEQDPGQQGDTNGEVDHGERSIMPTQKQSGGKKFLPTLL</sequence>
<evidence type="ECO:0000313" key="2">
    <source>
        <dbReference type="EMBL" id="RSL67978.1"/>
    </source>
</evidence>
<feature type="region of interest" description="Disordered" evidence="1">
    <location>
        <begin position="1"/>
        <end position="20"/>
    </location>
</feature>
<dbReference type="EMBL" id="NKCI01000018">
    <property type="protein sequence ID" value="RSL67978.1"/>
    <property type="molecule type" value="Genomic_DNA"/>
</dbReference>
<organism evidence="2 3">
    <name type="scientific">Fusarium duplospermum</name>
    <dbReference type="NCBI Taxonomy" id="1325734"/>
    <lineage>
        <taxon>Eukaryota</taxon>
        <taxon>Fungi</taxon>
        <taxon>Dikarya</taxon>
        <taxon>Ascomycota</taxon>
        <taxon>Pezizomycotina</taxon>
        <taxon>Sordariomycetes</taxon>
        <taxon>Hypocreomycetidae</taxon>
        <taxon>Hypocreales</taxon>
        <taxon>Nectriaceae</taxon>
        <taxon>Fusarium</taxon>
        <taxon>Fusarium solani species complex</taxon>
    </lineage>
</organism>
<feature type="compositionally biased region" description="Polar residues" evidence="1">
    <location>
        <begin position="117"/>
        <end position="132"/>
    </location>
</feature>
<evidence type="ECO:0000313" key="3">
    <source>
        <dbReference type="Proteomes" id="UP000288168"/>
    </source>
</evidence>
<gene>
    <name evidence="2" type="ORF">CEP54_002951</name>
</gene>
<feature type="region of interest" description="Disordered" evidence="1">
    <location>
        <begin position="114"/>
        <end position="160"/>
    </location>
</feature>
<keyword evidence="3" id="KW-1185">Reference proteome</keyword>
<reference evidence="2 3" key="1">
    <citation type="submission" date="2017-06" db="EMBL/GenBank/DDBJ databases">
        <title>Comparative genomic analysis of Ambrosia Fusariam Clade fungi.</title>
        <authorList>
            <person name="Stajich J.E."/>
            <person name="Carrillo J."/>
            <person name="Kijimoto T."/>
            <person name="Eskalen A."/>
            <person name="O'Donnell K."/>
            <person name="Kasson M."/>
        </authorList>
    </citation>
    <scope>NUCLEOTIDE SEQUENCE [LARGE SCALE GENOMIC DNA]</scope>
    <source>
        <strain evidence="2 3">NRRL62584</strain>
    </source>
</reference>
<comment type="caution">
    <text evidence="2">The sequence shown here is derived from an EMBL/GenBank/DDBJ whole genome shotgun (WGS) entry which is preliminary data.</text>
</comment>
<dbReference type="Proteomes" id="UP000288168">
    <property type="component" value="Unassembled WGS sequence"/>
</dbReference>
<name>A0A428QRW9_9HYPO</name>
<dbReference type="OrthoDB" id="428577at2759"/>
<protein>
    <submittedName>
        <fullName evidence="2">Uncharacterized protein</fullName>
    </submittedName>
</protein>
<feature type="compositionally biased region" description="Polar residues" evidence="1">
    <location>
        <begin position="1"/>
        <end position="13"/>
    </location>
</feature>
<proteinExistence type="predicted"/>